<organism evidence="1 2">
    <name type="scientific">Oxynema aestuarii AP17</name>
    <dbReference type="NCBI Taxonomy" id="2064643"/>
    <lineage>
        <taxon>Bacteria</taxon>
        <taxon>Bacillati</taxon>
        <taxon>Cyanobacteriota</taxon>
        <taxon>Cyanophyceae</taxon>
        <taxon>Oscillatoriophycideae</taxon>
        <taxon>Oscillatoriales</taxon>
        <taxon>Oscillatoriaceae</taxon>
        <taxon>Oxynema</taxon>
        <taxon>Oxynema aestuarii</taxon>
    </lineage>
</organism>
<dbReference type="KEGG" id="oxy:HCG48_02180"/>
<dbReference type="AlphaFoldDB" id="A0A6H1TTJ3"/>
<keyword evidence="2" id="KW-1185">Reference proteome</keyword>
<evidence type="ECO:0000313" key="2">
    <source>
        <dbReference type="Proteomes" id="UP000500857"/>
    </source>
</evidence>
<reference evidence="1 2" key="1">
    <citation type="submission" date="2020-04" db="EMBL/GenBank/DDBJ databases">
        <authorList>
            <person name="Basu S."/>
            <person name="Maruthanayagam V."/>
            <person name="Chakraborty S."/>
            <person name="Pramanik A."/>
            <person name="Mukherjee J."/>
            <person name="Brink B."/>
        </authorList>
    </citation>
    <scope>NUCLEOTIDE SEQUENCE [LARGE SCALE GENOMIC DNA]</scope>
    <source>
        <strain evidence="1 2">AP17</strain>
    </source>
</reference>
<protein>
    <recommendedName>
        <fullName evidence="3">Plastid lipid-associated protein/fibrillin conserved domain-containing protein</fullName>
    </recommendedName>
</protein>
<accession>A0A6H1TTJ3</accession>
<proteinExistence type="predicted"/>
<name>A0A6H1TTJ3_9CYAN</name>
<dbReference type="PANTHER" id="PTHR35690">
    <property type="entry name" value="OS01G0363500 PROTEIN"/>
    <property type="match status" value="1"/>
</dbReference>
<dbReference type="EMBL" id="CP051167">
    <property type="protein sequence ID" value="QIZ69536.1"/>
    <property type="molecule type" value="Genomic_DNA"/>
</dbReference>
<dbReference type="PANTHER" id="PTHR35690:SF1">
    <property type="entry name" value="OS01G0363500 PROTEIN"/>
    <property type="match status" value="1"/>
</dbReference>
<evidence type="ECO:0000313" key="1">
    <source>
        <dbReference type="EMBL" id="QIZ69536.1"/>
    </source>
</evidence>
<gene>
    <name evidence="1" type="ORF">HCG48_02180</name>
</gene>
<dbReference type="RefSeq" id="WP_168567693.1">
    <property type="nucleotide sequence ID" value="NZ_CP051167.1"/>
</dbReference>
<evidence type="ECO:0008006" key="3">
    <source>
        <dbReference type="Google" id="ProtNLM"/>
    </source>
</evidence>
<sequence length="204" mass="22508">MQDDSILLLDRAVNSVLAHSPDKPKPETVVEALLKAERLAKTSKHRHYFEEFLGTWRLCFVTGTQKTRQQAGNLIGSGLYLPPWVEIELSYLSLAQSPDLDGCEAIGRVRNQVNLGMLRVTLSGPTKFIPPKNIVAFDFTQMQVKVFGAKLYGGDIRGGQSGEAGFYRDRIAKQAFFAYFLVTDTAIAARGRGGGLALWGRMKG</sequence>
<dbReference type="Proteomes" id="UP000500857">
    <property type="component" value="Chromosome"/>
</dbReference>